<dbReference type="Proteomes" id="UP000886069">
    <property type="component" value="Unassembled WGS sequence"/>
</dbReference>
<protein>
    <recommendedName>
        <fullName evidence="3">Peptidase MA-like domain-containing protein</fullName>
    </recommendedName>
</protein>
<keyword evidence="1" id="KW-0812">Transmembrane</keyword>
<organism evidence="2">
    <name type="scientific">Eiseniibacteriota bacterium</name>
    <dbReference type="NCBI Taxonomy" id="2212470"/>
    <lineage>
        <taxon>Bacteria</taxon>
        <taxon>Candidatus Eiseniibacteriota</taxon>
    </lineage>
</organism>
<reference evidence="2" key="1">
    <citation type="journal article" date="2020" name="mSystems">
        <title>Genome- and Community-Level Interaction Insights into Carbon Utilization and Element Cycling Functions of Hydrothermarchaeota in Hydrothermal Sediment.</title>
        <authorList>
            <person name="Zhou Z."/>
            <person name="Liu Y."/>
            <person name="Xu W."/>
            <person name="Pan J."/>
            <person name="Luo Z.H."/>
            <person name="Li M."/>
        </authorList>
    </citation>
    <scope>NUCLEOTIDE SEQUENCE [LARGE SCALE GENOMIC DNA]</scope>
    <source>
        <strain evidence="2">SpSt-1233</strain>
    </source>
</reference>
<sequence length="300" mass="33710">MTAFVLPVVFLFASARGGERVETKEVEGAPFIIVFPLHLEAMAERTARIIVRSYTEISGDIGLEGLDTVTVYIAGDRETYRRYHGDLAPEWGVAYSRWHGREIGIDAGAVLSQPRPLETVLRHELSHIALAERTGGVPCPRWFVEGLAMLQSKEWTFEDHWGLVRSIRAKSLPALDDLSGPFPRNAADATLAYRVSYYAVEELLRDRRGDLVTLTAFIRDLESFDESFALTFGESPGEYSARLHVLMLDRYETAALLIGSLPYWGAITLLFVAAYAVKRIRTGKRAREWERADKAAGERF</sequence>
<dbReference type="EMBL" id="DSEC01000100">
    <property type="protein sequence ID" value="HER43104.1"/>
    <property type="molecule type" value="Genomic_DNA"/>
</dbReference>
<evidence type="ECO:0008006" key="3">
    <source>
        <dbReference type="Google" id="ProtNLM"/>
    </source>
</evidence>
<comment type="caution">
    <text evidence="2">The sequence shown here is derived from an EMBL/GenBank/DDBJ whole genome shotgun (WGS) entry which is preliminary data.</text>
</comment>
<proteinExistence type="predicted"/>
<keyword evidence="1" id="KW-1133">Transmembrane helix</keyword>
<name>A0A7V2ATS1_UNCEI</name>
<keyword evidence="1" id="KW-0472">Membrane</keyword>
<dbReference type="AlphaFoldDB" id="A0A7V2ATS1"/>
<feature type="transmembrane region" description="Helical" evidence="1">
    <location>
        <begin position="254"/>
        <end position="277"/>
    </location>
</feature>
<evidence type="ECO:0000256" key="1">
    <source>
        <dbReference type="SAM" id="Phobius"/>
    </source>
</evidence>
<evidence type="ECO:0000313" key="2">
    <source>
        <dbReference type="EMBL" id="HER43104.1"/>
    </source>
</evidence>
<accession>A0A7V2ATS1</accession>
<gene>
    <name evidence="2" type="ORF">ENO08_01425</name>
</gene>